<dbReference type="InterPro" id="IPR016047">
    <property type="entry name" value="M23ase_b-sheet_dom"/>
</dbReference>
<dbReference type="InterPro" id="IPR050570">
    <property type="entry name" value="Cell_wall_metabolism_enzyme"/>
</dbReference>
<feature type="region of interest" description="Disordered" evidence="2">
    <location>
        <begin position="29"/>
        <end position="49"/>
    </location>
</feature>
<gene>
    <name evidence="4" type="ORF">UFOPK3610_00375</name>
</gene>
<organism evidence="4">
    <name type="scientific">freshwater metagenome</name>
    <dbReference type="NCBI Taxonomy" id="449393"/>
    <lineage>
        <taxon>unclassified sequences</taxon>
        <taxon>metagenomes</taxon>
        <taxon>ecological metagenomes</taxon>
    </lineage>
</organism>
<feature type="domain" description="M23ase beta-sheet core" evidence="3">
    <location>
        <begin position="105"/>
        <end position="195"/>
    </location>
</feature>
<dbReference type="AlphaFoldDB" id="A0A6J7GAD6"/>
<dbReference type="InterPro" id="IPR011055">
    <property type="entry name" value="Dup_hybrid_motif"/>
</dbReference>
<sequence length="207" mass="22036">MSGGPEPAKVVRCNRLAEAVWSKEQCTGRGTVLHPQGGHPVLPRRPRPPTVAPMRRTRLVFVSLLTLLAFLMASPAEASRWRAPLDGTLRVSAPFAPGAADWDVGHRGVDLAATAGSWVLAAGAGRVVYAGDLAGRGVVSIDHGGLRTTYEPVDPSVSVGEQVFAGEVIGRIAATGGHCRCLHWGLKRGSTYLDPMRLLRRIVLKPL</sequence>
<dbReference type="Pfam" id="PF01551">
    <property type="entry name" value="Peptidase_M23"/>
    <property type="match status" value="1"/>
</dbReference>
<evidence type="ECO:0000313" key="4">
    <source>
        <dbReference type="EMBL" id="CAB4905221.1"/>
    </source>
</evidence>
<accession>A0A6J7GAD6</accession>
<dbReference type="SUPFAM" id="SSF51261">
    <property type="entry name" value="Duplicated hybrid motif"/>
    <property type="match status" value="1"/>
</dbReference>
<dbReference type="CDD" id="cd12797">
    <property type="entry name" value="M23_peptidase"/>
    <property type="match status" value="1"/>
</dbReference>
<keyword evidence="1" id="KW-0732">Signal</keyword>
<dbReference type="GO" id="GO:0004222">
    <property type="term" value="F:metalloendopeptidase activity"/>
    <property type="evidence" value="ECO:0007669"/>
    <property type="project" value="TreeGrafter"/>
</dbReference>
<reference evidence="4" key="1">
    <citation type="submission" date="2020-05" db="EMBL/GenBank/DDBJ databases">
        <authorList>
            <person name="Chiriac C."/>
            <person name="Salcher M."/>
            <person name="Ghai R."/>
            <person name="Kavagutti S V."/>
        </authorList>
    </citation>
    <scope>NUCLEOTIDE SEQUENCE</scope>
</reference>
<dbReference type="PANTHER" id="PTHR21666:SF289">
    <property type="entry name" value="L-ALA--D-GLU ENDOPEPTIDASE"/>
    <property type="match status" value="1"/>
</dbReference>
<dbReference type="EMBL" id="CAFBMR010000007">
    <property type="protein sequence ID" value="CAB4905221.1"/>
    <property type="molecule type" value="Genomic_DNA"/>
</dbReference>
<evidence type="ECO:0000256" key="1">
    <source>
        <dbReference type="ARBA" id="ARBA00022729"/>
    </source>
</evidence>
<proteinExistence type="predicted"/>
<dbReference type="PANTHER" id="PTHR21666">
    <property type="entry name" value="PEPTIDASE-RELATED"/>
    <property type="match status" value="1"/>
</dbReference>
<name>A0A6J7GAD6_9ZZZZ</name>
<dbReference type="Gene3D" id="2.70.70.10">
    <property type="entry name" value="Glucose Permease (Domain IIA)"/>
    <property type="match status" value="1"/>
</dbReference>
<evidence type="ECO:0000256" key="2">
    <source>
        <dbReference type="SAM" id="MobiDB-lite"/>
    </source>
</evidence>
<protein>
    <submittedName>
        <fullName evidence="4">Unannotated protein</fullName>
    </submittedName>
</protein>
<evidence type="ECO:0000259" key="3">
    <source>
        <dbReference type="Pfam" id="PF01551"/>
    </source>
</evidence>